<proteinExistence type="predicted"/>
<sequence>MLNTPIGVHFKPTGVRDQDACTEAKLMKNVPYSSAVGSMRYADAVVSTRLDICIWSRPYVTPLIWL</sequence>
<evidence type="ECO:0000313" key="1">
    <source>
        <dbReference type="EMBL" id="EXB67558.1"/>
    </source>
</evidence>
<keyword evidence="2" id="KW-1185">Reference proteome</keyword>
<dbReference type="AlphaFoldDB" id="W9R4C1"/>
<name>W9R4C1_9ROSA</name>
<organism evidence="1 2">
    <name type="scientific">Morus notabilis</name>
    <dbReference type="NCBI Taxonomy" id="981085"/>
    <lineage>
        <taxon>Eukaryota</taxon>
        <taxon>Viridiplantae</taxon>
        <taxon>Streptophyta</taxon>
        <taxon>Embryophyta</taxon>
        <taxon>Tracheophyta</taxon>
        <taxon>Spermatophyta</taxon>
        <taxon>Magnoliopsida</taxon>
        <taxon>eudicotyledons</taxon>
        <taxon>Gunneridae</taxon>
        <taxon>Pentapetalae</taxon>
        <taxon>rosids</taxon>
        <taxon>fabids</taxon>
        <taxon>Rosales</taxon>
        <taxon>Moraceae</taxon>
        <taxon>Moreae</taxon>
        <taxon>Morus</taxon>
    </lineage>
</organism>
<dbReference type="EMBL" id="KE344565">
    <property type="protein sequence ID" value="EXB67558.1"/>
    <property type="molecule type" value="Genomic_DNA"/>
</dbReference>
<evidence type="ECO:0000313" key="2">
    <source>
        <dbReference type="Proteomes" id="UP000030645"/>
    </source>
</evidence>
<accession>W9R4C1</accession>
<gene>
    <name evidence="1" type="ORF">L484_006007</name>
</gene>
<protein>
    <submittedName>
        <fullName evidence="1">Uncharacterized protein</fullName>
    </submittedName>
</protein>
<reference evidence="2" key="1">
    <citation type="submission" date="2013-01" db="EMBL/GenBank/DDBJ databases">
        <title>Draft Genome Sequence of a Mulberry Tree, Morus notabilis C.K. Schneid.</title>
        <authorList>
            <person name="He N."/>
            <person name="Zhao S."/>
        </authorList>
    </citation>
    <scope>NUCLEOTIDE SEQUENCE</scope>
</reference>
<dbReference type="Proteomes" id="UP000030645">
    <property type="component" value="Unassembled WGS sequence"/>
</dbReference>